<proteinExistence type="predicted"/>
<evidence type="ECO:0000313" key="2">
    <source>
        <dbReference type="EMBL" id="UQC90967.1"/>
    </source>
</evidence>
<dbReference type="EMBL" id="CP019481">
    <property type="protein sequence ID" value="UQC90967.1"/>
    <property type="molecule type" value="Genomic_DNA"/>
</dbReference>
<reference evidence="2" key="1">
    <citation type="journal article" date="2021" name="Mol. Plant Microbe Interact.">
        <title>Complete Genome Sequence of the Plant-Pathogenic Fungus Colletotrichum lupini.</title>
        <authorList>
            <person name="Baroncelli R."/>
            <person name="Pensec F."/>
            <person name="Da Lio D."/>
            <person name="Boufleur T."/>
            <person name="Vicente I."/>
            <person name="Sarrocco S."/>
            <person name="Picot A."/>
            <person name="Baraldi E."/>
            <person name="Sukno S."/>
            <person name="Thon M."/>
            <person name="Le Floch G."/>
        </authorList>
    </citation>
    <scope>NUCLEOTIDE SEQUENCE</scope>
    <source>
        <strain evidence="2">IMI 504893</strain>
    </source>
</reference>
<dbReference type="KEGG" id="clup:CLUP02_16499"/>
<dbReference type="AlphaFoldDB" id="A0A9Q8WQ18"/>
<keyword evidence="3" id="KW-1185">Reference proteome</keyword>
<keyword evidence="1" id="KW-0812">Transmembrane</keyword>
<evidence type="ECO:0000313" key="3">
    <source>
        <dbReference type="Proteomes" id="UP000830671"/>
    </source>
</evidence>
<protein>
    <submittedName>
        <fullName evidence="2">Uncharacterized protein</fullName>
    </submittedName>
</protein>
<keyword evidence="1" id="KW-1133">Transmembrane helix</keyword>
<name>A0A9Q8WQ18_9PEZI</name>
<sequence>MSNKPEAFGSSSRGFQAIAVVPWDQKQKAAAVLWGAAGGPSRPDSVFSSSPPLQAHEHRFIRYPLFVPRYLPSQRTPPLPPLPNPASLTSHTVRFHLCSDQSHRDSTDRVTVEIPVLIISPPTNRPPSIQFPSRRRRATTRPGISLVLPGPVAPFSAFAAILLGLLWKPFGHLSLPGLRTIAFANSPPSRPESWANLCSYPATDPDCLPKDASYSTPQ</sequence>
<feature type="transmembrane region" description="Helical" evidence="1">
    <location>
        <begin position="144"/>
        <end position="167"/>
    </location>
</feature>
<accession>A0A9Q8WQ18</accession>
<keyword evidence="1" id="KW-0472">Membrane</keyword>
<dbReference type="GeneID" id="73350431"/>
<gene>
    <name evidence="2" type="ORF">CLUP02_16499</name>
</gene>
<evidence type="ECO:0000256" key="1">
    <source>
        <dbReference type="SAM" id="Phobius"/>
    </source>
</evidence>
<organism evidence="2 3">
    <name type="scientific">Colletotrichum lupini</name>
    <dbReference type="NCBI Taxonomy" id="145971"/>
    <lineage>
        <taxon>Eukaryota</taxon>
        <taxon>Fungi</taxon>
        <taxon>Dikarya</taxon>
        <taxon>Ascomycota</taxon>
        <taxon>Pezizomycotina</taxon>
        <taxon>Sordariomycetes</taxon>
        <taxon>Hypocreomycetidae</taxon>
        <taxon>Glomerellales</taxon>
        <taxon>Glomerellaceae</taxon>
        <taxon>Colletotrichum</taxon>
        <taxon>Colletotrichum acutatum species complex</taxon>
    </lineage>
</organism>
<dbReference type="Proteomes" id="UP000830671">
    <property type="component" value="Chromosome 9"/>
</dbReference>
<dbReference type="RefSeq" id="XP_049152568.1">
    <property type="nucleotide sequence ID" value="XM_049295421.1"/>
</dbReference>